<dbReference type="Proteomes" id="UP001597110">
    <property type="component" value="Unassembled WGS sequence"/>
</dbReference>
<dbReference type="EMBL" id="JBHTIF010000002">
    <property type="protein sequence ID" value="MFD0726659.1"/>
    <property type="molecule type" value="Genomic_DNA"/>
</dbReference>
<accession>A0ABW2YDX5</accession>
<keyword evidence="2" id="KW-1185">Reference proteome</keyword>
<protein>
    <recommendedName>
        <fullName evidence="3">PilZ domain-containing protein</fullName>
    </recommendedName>
</protein>
<name>A0ABW2YDX5_9GAMM</name>
<proteinExistence type="predicted"/>
<sequence>MTRFARHHRKHDDAAGHVELILNIRTTRNGYEGSYSEPHFFVKHRTTHVRIDLTYDKALIARITNYASSGLGLFRRPIRGFHIENDGQTARFRMHLRPHQLINFGMFIDVGPLDGKTPMQTIFCDPQASNDPTKTPIMPDYPG</sequence>
<organism evidence="1 2">
    <name type="scientific">Lysobacter brunescens</name>
    <dbReference type="NCBI Taxonomy" id="262323"/>
    <lineage>
        <taxon>Bacteria</taxon>
        <taxon>Pseudomonadati</taxon>
        <taxon>Pseudomonadota</taxon>
        <taxon>Gammaproteobacteria</taxon>
        <taxon>Lysobacterales</taxon>
        <taxon>Lysobacteraceae</taxon>
        <taxon>Lysobacter</taxon>
    </lineage>
</organism>
<gene>
    <name evidence="1" type="ORF">ACFQ0E_13740</name>
</gene>
<comment type="caution">
    <text evidence="1">The sequence shown here is derived from an EMBL/GenBank/DDBJ whole genome shotgun (WGS) entry which is preliminary data.</text>
</comment>
<dbReference type="RefSeq" id="WP_386824706.1">
    <property type="nucleotide sequence ID" value="NZ_JBHTIF010000002.1"/>
</dbReference>
<evidence type="ECO:0000313" key="1">
    <source>
        <dbReference type="EMBL" id="MFD0726659.1"/>
    </source>
</evidence>
<evidence type="ECO:0008006" key="3">
    <source>
        <dbReference type="Google" id="ProtNLM"/>
    </source>
</evidence>
<evidence type="ECO:0000313" key="2">
    <source>
        <dbReference type="Proteomes" id="UP001597110"/>
    </source>
</evidence>
<reference evidence="2" key="1">
    <citation type="journal article" date="2019" name="Int. J. Syst. Evol. Microbiol.">
        <title>The Global Catalogue of Microorganisms (GCM) 10K type strain sequencing project: providing services to taxonomists for standard genome sequencing and annotation.</title>
        <authorList>
            <consortium name="The Broad Institute Genomics Platform"/>
            <consortium name="The Broad Institute Genome Sequencing Center for Infectious Disease"/>
            <person name="Wu L."/>
            <person name="Ma J."/>
        </authorList>
    </citation>
    <scope>NUCLEOTIDE SEQUENCE [LARGE SCALE GENOMIC DNA]</scope>
    <source>
        <strain evidence="2">CCUG 55585</strain>
    </source>
</reference>